<dbReference type="GO" id="GO:0005737">
    <property type="term" value="C:cytoplasm"/>
    <property type="evidence" value="ECO:0007669"/>
    <property type="project" value="UniProtKB-SubCell"/>
</dbReference>
<dbReference type="EMBL" id="LUKF01000007">
    <property type="protein sequence ID" value="KYG67643.1"/>
    <property type="molecule type" value="Genomic_DNA"/>
</dbReference>
<dbReference type="HAMAP" id="MF_01114">
    <property type="entry name" value="RecX"/>
    <property type="match status" value="1"/>
</dbReference>
<evidence type="ECO:0000256" key="2">
    <source>
        <dbReference type="ARBA" id="ARBA00009695"/>
    </source>
</evidence>
<dbReference type="InterPro" id="IPR003783">
    <property type="entry name" value="Regulatory_RecX"/>
</dbReference>
<accession>A0A150WTA8</accession>
<evidence type="ECO:0000259" key="6">
    <source>
        <dbReference type="Pfam" id="PF21981"/>
    </source>
</evidence>
<dbReference type="PANTHER" id="PTHR33602">
    <property type="entry name" value="REGULATORY PROTEIN RECX FAMILY PROTEIN"/>
    <property type="match status" value="1"/>
</dbReference>
<evidence type="ECO:0000256" key="1">
    <source>
        <dbReference type="ARBA" id="ARBA00004496"/>
    </source>
</evidence>
<dbReference type="Proteomes" id="UP000075391">
    <property type="component" value="Unassembled WGS sequence"/>
</dbReference>
<dbReference type="InterPro" id="IPR053926">
    <property type="entry name" value="RecX_HTH_1st"/>
</dbReference>
<comment type="caution">
    <text evidence="8">The sequence shown here is derived from an EMBL/GenBank/DDBJ whole genome shotgun (WGS) entry which is preliminary data.</text>
</comment>
<evidence type="ECO:0000256" key="3">
    <source>
        <dbReference type="ARBA" id="ARBA00018111"/>
    </source>
</evidence>
<dbReference type="AlphaFoldDB" id="A0A150WTA8"/>
<reference evidence="8 9" key="1">
    <citation type="submission" date="2016-03" db="EMBL/GenBank/DDBJ databases">
        <authorList>
            <person name="Ploux O."/>
        </authorList>
    </citation>
    <scope>NUCLEOTIDE SEQUENCE [LARGE SCALE GENOMIC DNA]</scope>
    <source>
        <strain evidence="8 9">BER2</strain>
    </source>
</reference>
<evidence type="ECO:0000313" key="9">
    <source>
        <dbReference type="Proteomes" id="UP000075391"/>
    </source>
</evidence>
<comment type="subcellular location">
    <subcellularLocation>
        <location evidence="1 5">Cytoplasm</location>
    </subcellularLocation>
</comment>
<comment type="similarity">
    <text evidence="2 5">Belongs to the RecX family.</text>
</comment>
<gene>
    <name evidence="5" type="primary">recX</name>
    <name evidence="8" type="ORF">AZI85_16725</name>
</gene>
<proteinExistence type="inferred from homology"/>
<dbReference type="RefSeq" id="WP_063243240.1">
    <property type="nucleotide sequence ID" value="NZ_LUKF01000007.1"/>
</dbReference>
<evidence type="ECO:0000313" key="8">
    <source>
        <dbReference type="EMBL" id="KYG67643.1"/>
    </source>
</evidence>
<dbReference type="Pfam" id="PF21981">
    <property type="entry name" value="RecX_HTH3"/>
    <property type="match status" value="1"/>
</dbReference>
<evidence type="ECO:0000256" key="4">
    <source>
        <dbReference type="ARBA" id="ARBA00022490"/>
    </source>
</evidence>
<name>A0A150WTA8_BDEBC</name>
<dbReference type="Pfam" id="PF21982">
    <property type="entry name" value="RecX_HTH1"/>
    <property type="match status" value="1"/>
</dbReference>
<sequence length="154" mass="18180">MSREKDPQKTRLAAKKKVMDLIARRDHSEKELRTKLRERFSDEESLGEIIDEAIDFAKDQNWIGDPTDLAQRMADMLHRRNKGIHYINNYLREKGLPSVSTDRDLELEKALSIVKTKYDEDYEFSREEKARVGRFLASRGFDSETVRKVIYEKL</sequence>
<feature type="domain" description="RecX third three-helical" evidence="6">
    <location>
        <begin position="106"/>
        <end position="150"/>
    </location>
</feature>
<dbReference type="InterPro" id="IPR036388">
    <property type="entry name" value="WH-like_DNA-bd_sf"/>
</dbReference>
<dbReference type="PANTHER" id="PTHR33602:SF1">
    <property type="entry name" value="REGULATORY PROTEIN RECX FAMILY PROTEIN"/>
    <property type="match status" value="1"/>
</dbReference>
<comment type="function">
    <text evidence="5">Modulates RecA activity.</text>
</comment>
<dbReference type="GO" id="GO:0006282">
    <property type="term" value="P:regulation of DNA repair"/>
    <property type="evidence" value="ECO:0007669"/>
    <property type="project" value="UniProtKB-UniRule"/>
</dbReference>
<evidence type="ECO:0000256" key="5">
    <source>
        <dbReference type="HAMAP-Rule" id="MF_01114"/>
    </source>
</evidence>
<feature type="domain" description="RecX first three-helical" evidence="7">
    <location>
        <begin position="14"/>
        <end position="55"/>
    </location>
</feature>
<protein>
    <recommendedName>
        <fullName evidence="3 5">Regulatory protein RecX</fullName>
    </recommendedName>
</protein>
<organism evidence="8 9">
    <name type="scientific">Bdellovibrio bacteriovorus</name>
    <dbReference type="NCBI Taxonomy" id="959"/>
    <lineage>
        <taxon>Bacteria</taxon>
        <taxon>Pseudomonadati</taxon>
        <taxon>Bdellovibrionota</taxon>
        <taxon>Bdellovibrionia</taxon>
        <taxon>Bdellovibrionales</taxon>
        <taxon>Pseudobdellovibrionaceae</taxon>
        <taxon>Bdellovibrio</taxon>
    </lineage>
</organism>
<evidence type="ECO:0000259" key="7">
    <source>
        <dbReference type="Pfam" id="PF21982"/>
    </source>
</evidence>
<keyword evidence="4 5" id="KW-0963">Cytoplasm</keyword>
<dbReference type="InterPro" id="IPR053925">
    <property type="entry name" value="RecX_HTH_3rd"/>
</dbReference>
<dbReference type="Gene3D" id="1.10.10.10">
    <property type="entry name" value="Winged helix-like DNA-binding domain superfamily/Winged helix DNA-binding domain"/>
    <property type="match status" value="2"/>
</dbReference>